<dbReference type="RefSeq" id="WP_013007970.1">
    <property type="nucleotide sequence ID" value="NC_013939.1"/>
</dbReference>
<evidence type="ECO:0000313" key="10">
    <source>
        <dbReference type="Proteomes" id="UP000001520"/>
    </source>
</evidence>
<comment type="similarity">
    <text evidence="4">Belongs to the bacterial secretin family.</text>
</comment>
<dbReference type="GO" id="GO:0009306">
    <property type="term" value="P:protein secretion"/>
    <property type="evidence" value="ECO:0007669"/>
    <property type="project" value="InterPro"/>
</dbReference>
<dbReference type="InterPro" id="IPR038591">
    <property type="entry name" value="NolW-like_sf"/>
</dbReference>
<dbReference type="eggNOG" id="COG4796">
    <property type="taxonomic scope" value="Bacteria"/>
</dbReference>
<dbReference type="PANTHER" id="PTHR30604">
    <property type="entry name" value="PROTEIN TRANSPORT PROTEIN HOFQ"/>
    <property type="match status" value="1"/>
</dbReference>
<evidence type="ECO:0000256" key="6">
    <source>
        <dbReference type="SAM" id="SignalP"/>
    </source>
</evidence>
<evidence type="ECO:0000256" key="3">
    <source>
        <dbReference type="ARBA" id="ARBA00023136"/>
    </source>
</evidence>
<dbReference type="Pfam" id="PF03958">
    <property type="entry name" value="Secretin_N"/>
    <property type="match status" value="1"/>
</dbReference>
<dbReference type="InterPro" id="IPR051808">
    <property type="entry name" value="Type_IV_pilus_biogenesis"/>
</dbReference>
<feature type="chain" id="PRO_5003048310" evidence="6">
    <location>
        <begin position="21"/>
        <end position="406"/>
    </location>
</feature>
<dbReference type="HOGENOM" id="CLU_006756_2_1_0"/>
<dbReference type="EMBL" id="AP011529">
    <property type="protein sequence ID" value="BAI80723.1"/>
    <property type="molecule type" value="Genomic_DNA"/>
</dbReference>
<dbReference type="STRING" id="639282.DEFDS_1255"/>
<dbReference type="PRINTS" id="PR01032">
    <property type="entry name" value="PHAGEIV"/>
</dbReference>
<dbReference type="PRINTS" id="PR00811">
    <property type="entry name" value="BCTERIALGSPD"/>
</dbReference>
<evidence type="ECO:0000259" key="7">
    <source>
        <dbReference type="Pfam" id="PF00263"/>
    </source>
</evidence>
<organism evidence="9 10">
    <name type="scientific">Deferribacter desulfuricans (strain DSM 14783 / JCM 11476 / NBRC 101012 / SSM1)</name>
    <dbReference type="NCBI Taxonomy" id="639282"/>
    <lineage>
        <taxon>Bacteria</taxon>
        <taxon>Pseudomonadati</taxon>
        <taxon>Deferribacterota</taxon>
        <taxon>Deferribacteres</taxon>
        <taxon>Deferribacterales</taxon>
        <taxon>Deferribacteraceae</taxon>
        <taxon>Deferribacter</taxon>
    </lineage>
</organism>
<dbReference type="InterPro" id="IPR001775">
    <property type="entry name" value="GspD/PilQ"/>
</dbReference>
<evidence type="ECO:0000256" key="5">
    <source>
        <dbReference type="RuleBase" id="RU004004"/>
    </source>
</evidence>
<accession>D3PDQ0</accession>
<name>D3PDQ0_DEFDS</name>
<dbReference type="OrthoDB" id="9775455at2"/>
<dbReference type="Pfam" id="PF00263">
    <property type="entry name" value="Secretin"/>
    <property type="match status" value="1"/>
</dbReference>
<feature type="signal peptide" evidence="6">
    <location>
        <begin position="1"/>
        <end position="20"/>
    </location>
</feature>
<evidence type="ECO:0000256" key="2">
    <source>
        <dbReference type="ARBA" id="ARBA00022729"/>
    </source>
</evidence>
<comment type="subcellular location">
    <subcellularLocation>
        <location evidence="5">Cell outer membrane</location>
    </subcellularLocation>
    <subcellularLocation>
        <location evidence="1">Membrane</location>
    </subcellularLocation>
</comment>
<protein>
    <submittedName>
        <fullName evidence="9">Type IV pilus assembly protein PilQ</fullName>
    </submittedName>
</protein>
<evidence type="ECO:0000313" key="9">
    <source>
        <dbReference type="EMBL" id="BAI80723.1"/>
    </source>
</evidence>
<keyword evidence="2 6" id="KW-0732">Signal</keyword>
<reference evidence="9 10" key="1">
    <citation type="journal article" date="2010" name="DNA Res.">
        <title>Bacterial lifestyle in a deep-sea hydrothermal vent chimney revealed by the genome sequence of the thermophilic bacterium Deferribacter desulfuricans SSM1.</title>
        <authorList>
            <person name="Takaki Y."/>
            <person name="Shimamura S."/>
            <person name="Nakagawa S."/>
            <person name="Fukuhara Y."/>
            <person name="Horikawa H."/>
            <person name="Ankai A."/>
            <person name="Harada T."/>
            <person name="Hosoyama A."/>
            <person name="Oguchi A."/>
            <person name="Fukui S."/>
            <person name="Fujita N."/>
            <person name="Takami H."/>
            <person name="Takai K."/>
        </authorList>
    </citation>
    <scope>NUCLEOTIDE SEQUENCE [LARGE SCALE GENOMIC DNA]</scope>
    <source>
        <strain evidence="10">DSM 14783 / JCM 11476 / NBRC 101012 / SSM1</strain>
    </source>
</reference>
<dbReference type="PANTHER" id="PTHR30604:SF1">
    <property type="entry name" value="DNA UTILIZATION PROTEIN HOFQ"/>
    <property type="match status" value="1"/>
</dbReference>
<sequence length="406" mass="45142">MWTKIKQILLILSISSLLFAADLSKSISVNFKDADIKDVMITLSKLSKINIVLPKNINGKLTLYLENVALKDVIDNIAKQFNLSYDIKNNIIYFYNSGTKNDTAPVVDYFYAPKNIKLADLVKILENFKSDKGKIVVDDYSGTLIITDTKENIEKMKYYISKIDVPIKQVMIEAKIVEVSKTGSRELGLQWSANTNINSTNKYFPNTISIGGDTSGYMVNLPITNPGGTLSLLLGNYSGSFILDAKLQALEQQGLAKIVSQPKIVTMNNKEAKIESGFEFHYKVIDDDDTDVESDEAKLSLTVTPQVTPDNNILLKIVVDKSELDFSKTVDGYPLKFTRKAETYVKLKDGETTVIGGLVQEKQSNSTSAVPGLSKIPLIGWLFKSKTNSHDLNDLVIFITPKIIKE</sequence>
<gene>
    <name evidence="9" type="ordered locus">DEFDS_1255</name>
</gene>
<dbReference type="GO" id="GO:0009279">
    <property type="term" value="C:cell outer membrane"/>
    <property type="evidence" value="ECO:0007669"/>
    <property type="project" value="UniProtKB-SubCell"/>
</dbReference>
<keyword evidence="10" id="KW-1185">Reference proteome</keyword>
<keyword evidence="3" id="KW-0472">Membrane</keyword>
<evidence type="ECO:0000259" key="8">
    <source>
        <dbReference type="Pfam" id="PF03958"/>
    </source>
</evidence>
<dbReference type="Gene3D" id="3.30.1370.120">
    <property type="match status" value="1"/>
</dbReference>
<dbReference type="Gene3D" id="3.30.1370.130">
    <property type="match status" value="1"/>
</dbReference>
<dbReference type="InterPro" id="IPR004846">
    <property type="entry name" value="T2SS/T3SS_dom"/>
</dbReference>
<feature type="domain" description="Type II/III secretion system secretin-like" evidence="7">
    <location>
        <begin position="249"/>
        <end position="405"/>
    </location>
</feature>
<dbReference type="KEGG" id="ddf:DEFDS_1255"/>
<feature type="domain" description="NolW-like" evidence="8">
    <location>
        <begin position="111"/>
        <end position="169"/>
    </location>
</feature>
<keyword evidence="5" id="KW-0813">Transport</keyword>
<dbReference type="InterPro" id="IPR005644">
    <property type="entry name" value="NolW-like"/>
</dbReference>
<evidence type="ECO:0000256" key="1">
    <source>
        <dbReference type="ARBA" id="ARBA00004370"/>
    </source>
</evidence>
<dbReference type="AlphaFoldDB" id="D3PDQ0"/>
<proteinExistence type="inferred from homology"/>
<dbReference type="Proteomes" id="UP000001520">
    <property type="component" value="Chromosome"/>
</dbReference>
<evidence type="ECO:0000256" key="4">
    <source>
        <dbReference type="RuleBase" id="RU004003"/>
    </source>
</evidence>